<proteinExistence type="predicted"/>
<protein>
    <submittedName>
        <fullName evidence="1">Uncharacterized protein</fullName>
    </submittedName>
</protein>
<sequence>MGARQKPNWAYIWEFDCPISGTRQRTYTPLTAEEFTLEICQLIPDVNAVRIEGTQVDRNVVPAEPEDPPPLERKRFPEFQQPTRAELRELWKLYPDNHVVRRTILELIRTQGRFHEAERLRQSIQAVWREEVGGHLVAMYQLRLLLQEETRAADW</sequence>
<dbReference type="AlphaFoldDB" id="A0AAQ0BTK2"/>
<organism evidence="1 2">
    <name type="scientific">Burkholderia glumae</name>
    <name type="common">Pseudomonas glumae</name>
    <dbReference type="NCBI Taxonomy" id="337"/>
    <lineage>
        <taxon>Bacteria</taxon>
        <taxon>Pseudomonadati</taxon>
        <taxon>Pseudomonadota</taxon>
        <taxon>Betaproteobacteria</taxon>
        <taxon>Burkholderiales</taxon>
        <taxon>Burkholderiaceae</taxon>
        <taxon>Burkholderia</taxon>
    </lineage>
</organism>
<name>A0AAQ0BTK2_BURGL</name>
<gene>
    <name evidence="1" type="ORF">I6H06_13290</name>
</gene>
<evidence type="ECO:0000313" key="2">
    <source>
        <dbReference type="Proteomes" id="UP000594892"/>
    </source>
</evidence>
<dbReference type="Proteomes" id="UP000594892">
    <property type="component" value="Chromosome 2"/>
</dbReference>
<accession>A0AAQ0BTK2</accession>
<reference evidence="1 2" key="1">
    <citation type="submission" date="2020-12" db="EMBL/GenBank/DDBJ databases">
        <title>FDA dAtabase for Regulatory Grade micrObial Sequences (FDA-ARGOS): Supporting development and validation of Infectious Disease Dx tests.</title>
        <authorList>
            <person name="Minogue T."/>
            <person name="Wolcott M."/>
            <person name="Wasieloski L."/>
            <person name="Aguilar W."/>
            <person name="Moore D."/>
            <person name="Jaissle J."/>
            <person name="Tallon L."/>
            <person name="Sadzewicz L."/>
            <person name="Zhao X."/>
            <person name="Boylan J."/>
            <person name="Ott S."/>
            <person name="Bowen H."/>
            <person name="Vavikolanu K."/>
            <person name="Mehta A."/>
            <person name="Aluvathingal J."/>
            <person name="Nadendla S."/>
            <person name="Yan Y."/>
            <person name="Sichtig H."/>
        </authorList>
    </citation>
    <scope>NUCLEOTIDE SEQUENCE [LARGE SCALE GENOMIC DNA]</scope>
    <source>
        <strain evidence="1 2">FDAARGOS_949</strain>
    </source>
</reference>
<evidence type="ECO:0000313" key="1">
    <source>
        <dbReference type="EMBL" id="QPQ93248.1"/>
    </source>
</evidence>
<dbReference type="RefSeq" id="WP_015876012.1">
    <property type="nucleotide sequence ID" value="NZ_CP033641.1"/>
</dbReference>
<dbReference type="GeneID" id="45698278"/>
<dbReference type="EMBL" id="CP065601">
    <property type="protein sequence ID" value="QPQ93248.1"/>
    <property type="molecule type" value="Genomic_DNA"/>
</dbReference>